<dbReference type="InterPro" id="IPR039429">
    <property type="entry name" value="SHMT-like_dom"/>
</dbReference>
<dbReference type="FunFam" id="3.40.640.10:FF:000001">
    <property type="entry name" value="Serine hydroxymethyltransferase"/>
    <property type="match status" value="1"/>
</dbReference>
<dbReference type="CDD" id="cd00378">
    <property type="entry name" value="SHMT"/>
    <property type="match status" value="1"/>
</dbReference>
<keyword evidence="6 12" id="KW-0963">Cytoplasm</keyword>
<dbReference type="SUPFAM" id="SSF53383">
    <property type="entry name" value="PLP-dependent transferases"/>
    <property type="match status" value="1"/>
</dbReference>
<evidence type="ECO:0000256" key="11">
    <source>
        <dbReference type="ARBA" id="ARBA00054606"/>
    </source>
</evidence>
<evidence type="ECO:0000256" key="7">
    <source>
        <dbReference type="ARBA" id="ARBA00022563"/>
    </source>
</evidence>
<dbReference type="Proteomes" id="UP000309673">
    <property type="component" value="Unassembled WGS sequence"/>
</dbReference>
<name>A0A4U0FAP9_9BACL</name>
<comment type="similarity">
    <text evidence="4 12">Belongs to the SHMT family.</text>
</comment>
<dbReference type="GO" id="GO:0019264">
    <property type="term" value="P:glycine biosynthetic process from serine"/>
    <property type="evidence" value="ECO:0007669"/>
    <property type="project" value="UniProtKB-UniRule"/>
</dbReference>
<comment type="cofactor">
    <cofactor evidence="2 12 13">
        <name>pyridoxal 5'-phosphate</name>
        <dbReference type="ChEBI" id="CHEBI:597326"/>
    </cofactor>
</comment>
<dbReference type="InterPro" id="IPR019798">
    <property type="entry name" value="Ser_HO-MeTrfase_PLP_BS"/>
</dbReference>
<dbReference type="GO" id="GO:0004372">
    <property type="term" value="F:glycine hydroxymethyltransferase activity"/>
    <property type="evidence" value="ECO:0007669"/>
    <property type="project" value="UniProtKB-UniRule"/>
</dbReference>
<keyword evidence="15" id="KW-0489">Methyltransferase</keyword>
<dbReference type="Gene3D" id="3.90.1150.10">
    <property type="entry name" value="Aspartate Aminotransferase, domain 1"/>
    <property type="match status" value="1"/>
</dbReference>
<dbReference type="GO" id="GO:0005829">
    <property type="term" value="C:cytosol"/>
    <property type="evidence" value="ECO:0007669"/>
    <property type="project" value="TreeGrafter"/>
</dbReference>
<comment type="caution">
    <text evidence="12">Lacks conserved residue(s) required for the propagation of feature annotation.</text>
</comment>
<dbReference type="RefSeq" id="WP_136778011.1">
    <property type="nucleotide sequence ID" value="NZ_SUPK01000005.1"/>
</dbReference>
<proteinExistence type="inferred from homology"/>
<dbReference type="HAMAP" id="MF_00051">
    <property type="entry name" value="SHMT"/>
    <property type="match status" value="1"/>
</dbReference>
<comment type="pathway">
    <text evidence="12">Amino-acid biosynthesis; glycine biosynthesis; glycine from L-serine: step 1/1.</text>
</comment>
<dbReference type="InterPro" id="IPR015424">
    <property type="entry name" value="PyrdxlP-dep_Trfase"/>
</dbReference>
<dbReference type="PIRSF" id="PIRSF000412">
    <property type="entry name" value="SHMT"/>
    <property type="match status" value="1"/>
</dbReference>
<feature type="domain" description="Serine hydroxymethyltransferase-like" evidence="14">
    <location>
        <begin position="4"/>
        <end position="380"/>
    </location>
</feature>
<dbReference type="GO" id="GO:0035999">
    <property type="term" value="P:tetrahydrofolate interconversion"/>
    <property type="evidence" value="ECO:0007669"/>
    <property type="project" value="UniProtKB-UniRule"/>
</dbReference>
<dbReference type="EMBL" id="SUPK01000005">
    <property type="protein sequence ID" value="TJY41876.1"/>
    <property type="molecule type" value="Genomic_DNA"/>
</dbReference>
<gene>
    <name evidence="12" type="primary">glyA</name>
    <name evidence="15" type="ORF">E5161_11785</name>
</gene>
<comment type="subunit">
    <text evidence="5 12">Homodimer.</text>
</comment>
<keyword evidence="9 12" id="KW-0808">Transferase</keyword>
<dbReference type="NCBIfam" id="NF000586">
    <property type="entry name" value="PRK00011.1"/>
    <property type="match status" value="1"/>
</dbReference>
<feature type="binding site" evidence="12">
    <location>
        <begin position="349"/>
        <end position="351"/>
    </location>
    <ligand>
        <name>(6S)-5,6,7,8-tetrahydrofolate</name>
        <dbReference type="ChEBI" id="CHEBI:57453"/>
    </ligand>
</feature>
<dbReference type="Gene3D" id="3.40.640.10">
    <property type="entry name" value="Type I PLP-dependent aspartate aminotransferase-like (Major domain)"/>
    <property type="match status" value="1"/>
</dbReference>
<evidence type="ECO:0000256" key="1">
    <source>
        <dbReference type="ARBA" id="ARBA00001528"/>
    </source>
</evidence>
<keyword evidence="16" id="KW-1185">Reference proteome</keyword>
<organism evidence="15 16">
    <name type="scientific">Cohnella pontilimi</name>
    <dbReference type="NCBI Taxonomy" id="2564100"/>
    <lineage>
        <taxon>Bacteria</taxon>
        <taxon>Bacillati</taxon>
        <taxon>Bacillota</taxon>
        <taxon>Bacilli</taxon>
        <taxon>Bacillales</taxon>
        <taxon>Paenibacillaceae</taxon>
        <taxon>Cohnella</taxon>
    </lineage>
</organism>
<evidence type="ECO:0000259" key="14">
    <source>
        <dbReference type="Pfam" id="PF00464"/>
    </source>
</evidence>
<feature type="binding site" evidence="12">
    <location>
        <position position="117"/>
    </location>
    <ligand>
        <name>(6S)-5,6,7,8-tetrahydrofolate</name>
        <dbReference type="ChEBI" id="CHEBI:57453"/>
    </ligand>
</feature>
<evidence type="ECO:0000256" key="4">
    <source>
        <dbReference type="ARBA" id="ARBA00006376"/>
    </source>
</evidence>
<evidence type="ECO:0000256" key="8">
    <source>
        <dbReference type="ARBA" id="ARBA00022605"/>
    </source>
</evidence>
<evidence type="ECO:0000256" key="2">
    <source>
        <dbReference type="ARBA" id="ARBA00001933"/>
    </source>
</evidence>
<evidence type="ECO:0000256" key="13">
    <source>
        <dbReference type="PIRSR" id="PIRSR000412-50"/>
    </source>
</evidence>
<feature type="binding site" evidence="12">
    <location>
        <begin position="121"/>
        <end position="123"/>
    </location>
    <ligand>
        <name>(6S)-5,6,7,8-tetrahydrofolate</name>
        <dbReference type="ChEBI" id="CHEBI:57453"/>
    </ligand>
</feature>
<comment type="subcellular location">
    <subcellularLocation>
        <location evidence="3 12">Cytoplasm</location>
    </subcellularLocation>
</comment>
<dbReference type="PANTHER" id="PTHR11680">
    <property type="entry name" value="SERINE HYDROXYMETHYLTRANSFERASE"/>
    <property type="match status" value="1"/>
</dbReference>
<keyword evidence="7 12" id="KW-0554">One-carbon metabolism</keyword>
<comment type="caution">
    <text evidence="15">The sequence shown here is derived from an EMBL/GenBank/DDBJ whole genome shotgun (WGS) entry which is preliminary data.</text>
</comment>
<dbReference type="FunFam" id="3.90.1150.10:FF:000003">
    <property type="entry name" value="Serine hydroxymethyltransferase"/>
    <property type="match status" value="1"/>
</dbReference>
<reference evidence="15 16" key="1">
    <citation type="submission" date="2019-04" db="EMBL/GenBank/DDBJ databases">
        <title>Cohnella sp. nov., isolated from soil.</title>
        <authorList>
            <person name="Kim W."/>
        </authorList>
    </citation>
    <scope>NUCLEOTIDE SEQUENCE [LARGE SCALE GENOMIC DNA]</scope>
    <source>
        <strain evidence="15 16">CAU 1483</strain>
    </source>
</reference>
<keyword evidence="8 12" id="KW-0028">Amino-acid biosynthesis</keyword>
<evidence type="ECO:0000256" key="12">
    <source>
        <dbReference type="HAMAP-Rule" id="MF_00051"/>
    </source>
</evidence>
<dbReference type="EC" id="2.1.2.1" evidence="12"/>
<dbReference type="InterPro" id="IPR015422">
    <property type="entry name" value="PyrdxlP-dep_Trfase_small"/>
</dbReference>
<dbReference type="GO" id="GO:0030170">
    <property type="term" value="F:pyridoxal phosphate binding"/>
    <property type="evidence" value="ECO:0007669"/>
    <property type="project" value="UniProtKB-UniRule"/>
</dbReference>
<dbReference type="PROSITE" id="PS00096">
    <property type="entry name" value="SHMT"/>
    <property type="match status" value="1"/>
</dbReference>
<dbReference type="PANTHER" id="PTHR11680:SF35">
    <property type="entry name" value="SERINE HYDROXYMETHYLTRANSFERASE 1"/>
    <property type="match status" value="1"/>
</dbReference>
<dbReference type="OrthoDB" id="9803846at2"/>
<accession>A0A4U0FAP9</accession>
<dbReference type="UniPathway" id="UPA00193"/>
<evidence type="ECO:0000256" key="5">
    <source>
        <dbReference type="ARBA" id="ARBA00011738"/>
    </source>
</evidence>
<keyword evidence="10 12" id="KW-0663">Pyridoxal phosphate</keyword>
<evidence type="ECO:0000313" key="15">
    <source>
        <dbReference type="EMBL" id="TJY41876.1"/>
    </source>
</evidence>
<protein>
    <recommendedName>
        <fullName evidence="12">Serine hydroxymethyltransferase</fullName>
        <shortName evidence="12">SHMT</shortName>
        <shortName evidence="12">Serine methylase</shortName>
        <ecNumber evidence="12">2.1.2.1</ecNumber>
    </recommendedName>
</protein>
<dbReference type="AlphaFoldDB" id="A0A4U0FAP9"/>
<comment type="pathway">
    <text evidence="12">One-carbon metabolism; tetrahydrofolate interconversion.</text>
</comment>
<comment type="catalytic activity">
    <reaction evidence="1 12">
        <text>(6R)-5,10-methylene-5,6,7,8-tetrahydrofolate + glycine + H2O = (6S)-5,6,7,8-tetrahydrofolate + L-serine</text>
        <dbReference type="Rhea" id="RHEA:15481"/>
        <dbReference type="ChEBI" id="CHEBI:15377"/>
        <dbReference type="ChEBI" id="CHEBI:15636"/>
        <dbReference type="ChEBI" id="CHEBI:33384"/>
        <dbReference type="ChEBI" id="CHEBI:57305"/>
        <dbReference type="ChEBI" id="CHEBI:57453"/>
        <dbReference type="EC" id="2.1.2.1"/>
    </reaction>
</comment>
<dbReference type="InterPro" id="IPR049943">
    <property type="entry name" value="Ser_HO-MeTrfase-like"/>
</dbReference>
<dbReference type="UniPathway" id="UPA00288">
    <property type="reaction ID" value="UER01023"/>
</dbReference>
<evidence type="ECO:0000256" key="10">
    <source>
        <dbReference type="ARBA" id="ARBA00022898"/>
    </source>
</evidence>
<comment type="function">
    <text evidence="11">Catalyzes the reversible interconversion of serine and glycine with tetrahydrofolate (THF) serving as the one-carbon carrier. This reaction serves as the major source of one-carbon groups required for the biosynthesis of purines, thymidylate, methionine, and other important biomolecules. Also exhibits THF-independent aldolase activity toward beta-hydroxyamino acids, producing glycine and aldehydes, via a retro-aldol mechanism. Thus, is able to catalyze the cleavage of L-allo-threonine.</text>
</comment>
<dbReference type="InterPro" id="IPR001085">
    <property type="entry name" value="Ser_HO-MeTrfase"/>
</dbReference>
<evidence type="ECO:0000256" key="9">
    <source>
        <dbReference type="ARBA" id="ARBA00022679"/>
    </source>
</evidence>
<feature type="modified residue" description="N6-(pyridoxal phosphate)lysine" evidence="12 13">
    <location>
        <position position="226"/>
    </location>
</feature>
<feature type="site" description="Plays an important role in substrate specificity" evidence="12">
    <location>
        <position position="225"/>
    </location>
</feature>
<dbReference type="Pfam" id="PF00464">
    <property type="entry name" value="SHMT"/>
    <property type="match status" value="1"/>
</dbReference>
<dbReference type="InterPro" id="IPR015421">
    <property type="entry name" value="PyrdxlP-dep_Trfase_major"/>
</dbReference>
<sequence length="415" mass="44655">MEQLRKQDPEIVKALNLELGRQRDNIELIASENIVSEAVMQTMGTVLTNKYAEGYPGKRYYGGCEYVDIAENIARDRVKELFGAEHANVQPHSGAQANLAVYLAALNTGDTVLGMNLAHGGHLTHGSPVNASGLLYNFVAYGVDEQTFLLDYDEIRKAAFKHRPRMIVAGASAYPRTIDFAALGQIAQDVGALFMVDMAHIAGLVAAGEHPSPVPHAHFVTSTTHKTLRGPRGGLILTRKPWAQAVDKAVFPGTQGGPLMHIIAAKAVAFGEALQPSFKEYARNIVTNAKALADALLAEGLNLVSGGTDNHLMLIDTRNLNITGKDAEHVLDSVAITVNKNAIPFDPTSPFVTSGIRIGTPAVTSRGMGVDAMKTIAKVIAMTLKNPKDEATLDKARKMVHDLTAEYPIYPGLQY</sequence>
<evidence type="ECO:0000256" key="6">
    <source>
        <dbReference type="ARBA" id="ARBA00022490"/>
    </source>
</evidence>
<evidence type="ECO:0000256" key="3">
    <source>
        <dbReference type="ARBA" id="ARBA00004496"/>
    </source>
</evidence>
<dbReference type="GO" id="GO:0008168">
    <property type="term" value="F:methyltransferase activity"/>
    <property type="evidence" value="ECO:0007669"/>
    <property type="project" value="UniProtKB-KW"/>
</dbReference>
<dbReference type="GO" id="GO:0032259">
    <property type="term" value="P:methylation"/>
    <property type="evidence" value="ECO:0007669"/>
    <property type="project" value="UniProtKB-KW"/>
</dbReference>
<evidence type="ECO:0000313" key="16">
    <source>
        <dbReference type="Proteomes" id="UP000309673"/>
    </source>
</evidence>